<feature type="domain" description="Lambda phage tail tube protein N-terminal" evidence="1">
    <location>
        <begin position="16"/>
        <end position="129"/>
    </location>
</feature>
<evidence type="ECO:0000313" key="2">
    <source>
        <dbReference type="EMBL" id="AHE55910.1"/>
    </source>
</evidence>
<dbReference type="HOGENOM" id="CLU_1833938_0_0_5"/>
<accession>W0AK35</accession>
<dbReference type="STRING" id="1123269.NX02_21390"/>
<dbReference type="Gene3D" id="4.10.410.40">
    <property type="match status" value="1"/>
</dbReference>
<dbReference type="EMBL" id="CP006644">
    <property type="protein sequence ID" value="AHE55910.1"/>
    <property type="molecule type" value="Genomic_DNA"/>
</dbReference>
<dbReference type="KEGG" id="ssan:NX02_21900"/>
<dbReference type="Pfam" id="PF16461">
    <property type="entry name" value="Phage_TTP_12"/>
    <property type="match status" value="1"/>
</dbReference>
<evidence type="ECO:0000259" key="1">
    <source>
        <dbReference type="Pfam" id="PF16461"/>
    </source>
</evidence>
<dbReference type="AlphaFoldDB" id="W0AK35"/>
<reference evidence="3 4" key="1">
    <citation type="submission" date="2013-07" db="EMBL/GenBank/DDBJ databases">
        <title>Completed genome of Sphingomonas sanxanigenens NX02.</title>
        <authorList>
            <person name="Ma T."/>
            <person name="Huang H."/>
            <person name="Wu M."/>
            <person name="Li X."/>
            <person name="Li G."/>
        </authorList>
    </citation>
    <scope>NUCLEOTIDE SEQUENCE [LARGE SCALE GENOMIC DNA]</scope>
    <source>
        <strain evidence="3 4">NX02</strain>
    </source>
</reference>
<dbReference type="eggNOG" id="ENOG5033BE4">
    <property type="taxonomic scope" value="Bacteria"/>
</dbReference>
<dbReference type="PATRIC" id="fig|1123269.5.peg.4186"/>
<name>W0AK35_9SPHN</name>
<dbReference type="KEGG" id="ssan:NX02_21390"/>
<protein>
    <recommendedName>
        <fullName evidence="1">Lambda phage tail tube protein N-terminal domain-containing protein</fullName>
    </recommendedName>
</protein>
<keyword evidence="4" id="KW-1185">Reference proteome</keyword>
<dbReference type="InterPro" id="IPR032494">
    <property type="entry name" value="Phage_TTP_N"/>
</dbReference>
<proteinExistence type="predicted"/>
<evidence type="ECO:0000313" key="3">
    <source>
        <dbReference type="EMBL" id="AHE56010.1"/>
    </source>
</evidence>
<dbReference type="EMBL" id="CP006644">
    <property type="protein sequence ID" value="AHE56010.1"/>
    <property type="molecule type" value="Genomic_DNA"/>
</dbReference>
<gene>
    <name evidence="2" type="ORF">NX02_21390</name>
    <name evidence="3" type="ORF">NX02_21900</name>
</gene>
<organism evidence="3 4">
    <name type="scientific">Sphingomonas sanxanigenens DSM 19645 = NX02</name>
    <dbReference type="NCBI Taxonomy" id="1123269"/>
    <lineage>
        <taxon>Bacteria</taxon>
        <taxon>Pseudomonadati</taxon>
        <taxon>Pseudomonadota</taxon>
        <taxon>Alphaproteobacteria</taxon>
        <taxon>Sphingomonadales</taxon>
        <taxon>Sphingomonadaceae</taxon>
        <taxon>Sphingomonas</taxon>
    </lineage>
</organism>
<sequence length="140" mass="14713">MGTALYLTNGAGVLTKVNGLLNVNRPNLTVETVDTTTHDSADGIREFIAALADPGELSATIHYEPGSATDDLLLEHLVSREKRAFNIVTKGPAGALEDNEGMVILTSYEPDDAPIDGVRQATITGKVSGAVEQAAQPEEP</sequence>
<dbReference type="Proteomes" id="UP000018851">
    <property type="component" value="Chromosome"/>
</dbReference>
<evidence type="ECO:0000313" key="4">
    <source>
        <dbReference type="Proteomes" id="UP000018851"/>
    </source>
</evidence>